<dbReference type="SUPFAM" id="SSF55103">
    <property type="entry name" value="FAD-linked oxidases, C-terminal domain"/>
    <property type="match status" value="1"/>
</dbReference>
<keyword evidence="3" id="KW-0812">Transmembrane</keyword>
<dbReference type="InterPro" id="IPR016164">
    <property type="entry name" value="FAD-linked_Oxase-like_C"/>
</dbReference>
<dbReference type="PANTHER" id="PTHR43762">
    <property type="entry name" value="L-GULONOLACTONE OXIDASE"/>
    <property type="match status" value="1"/>
</dbReference>
<accession>A0A3N2RFL5</accession>
<evidence type="ECO:0000313" key="5">
    <source>
        <dbReference type="EMBL" id="ROU06199.1"/>
    </source>
</evidence>
<gene>
    <name evidence="5" type="ORF">D9T17_14730</name>
</gene>
<dbReference type="PANTHER" id="PTHR43762:SF1">
    <property type="entry name" value="D-ARABINONO-1,4-LACTONE OXIDASE"/>
    <property type="match status" value="1"/>
</dbReference>
<feature type="domain" description="FAD-binding PCMH-type" evidence="4">
    <location>
        <begin position="76"/>
        <end position="253"/>
    </location>
</feature>
<evidence type="ECO:0000259" key="4">
    <source>
        <dbReference type="PROSITE" id="PS51387"/>
    </source>
</evidence>
<evidence type="ECO:0000256" key="3">
    <source>
        <dbReference type="SAM" id="Phobius"/>
    </source>
</evidence>
<dbReference type="PROSITE" id="PS51387">
    <property type="entry name" value="FAD_PCMH"/>
    <property type="match status" value="1"/>
</dbReference>
<keyword evidence="3" id="KW-1133">Transmembrane helix</keyword>
<dbReference type="InterPro" id="IPR010031">
    <property type="entry name" value="FAD_lactone_oxidase-like"/>
</dbReference>
<evidence type="ECO:0000256" key="1">
    <source>
        <dbReference type="ARBA" id="ARBA00022630"/>
    </source>
</evidence>
<dbReference type="GO" id="GO:0016899">
    <property type="term" value="F:oxidoreductase activity, acting on the CH-OH group of donors, oxygen as acceptor"/>
    <property type="evidence" value="ECO:0007669"/>
    <property type="project" value="InterPro"/>
</dbReference>
<sequence length="522" mass="57002">MRLSAASSRSRSAMAARASVGGIVGIISRYPIRRDCGWRYPAAGCAPVHRPAPPMSIAALPCAAPLETLNDVHARLNPTQARVLRPDSVEAACAAVRACARAGQPLIAAGARHAMGGQQFLSGGRVLDTSALCGVLGFDDARGLLTVQAGIRWPALLAWLASNPDNRGGWTIRQKQTGADEFSLGGALASNIHGRGLSYAPFVEDVEDLTLIDAQGELIQTSRRQRPELFALVAGGYGLFGIVVALTLRLTPRRVLRREVALTRVGELSSAFARAIADGCSYGDFQFAIDPASDDFLDLGVLSCYRPAPGAVASAPRHLQAEDFARLLLLAHHQPTRAFDEYAAFYLATHGQHYASDAQQTGVYLDGYHAAVDRSLGHCGSEMISELYVPRAALAGFMARAAHSLRRHRAQPIYGTVRLIERDPTSVLAWAREDWACVIFNLHLRHDAGGIDAAARAFRALIDDALWFGGSFYLTYHRWATRAQLEAAHPRLREFLRAKREFDPQQRWQSDWYRHHLALMQA</sequence>
<dbReference type="GO" id="GO:0071949">
    <property type="term" value="F:FAD binding"/>
    <property type="evidence" value="ECO:0007669"/>
    <property type="project" value="InterPro"/>
</dbReference>
<protein>
    <submittedName>
        <fullName evidence="5">FAD-binding oxidoreductase</fullName>
    </submittedName>
</protein>
<dbReference type="InterPro" id="IPR006094">
    <property type="entry name" value="Oxid_FAD_bind_N"/>
</dbReference>
<keyword evidence="2" id="KW-0274">FAD</keyword>
<dbReference type="AlphaFoldDB" id="A0A3N2RFL5"/>
<proteinExistence type="predicted"/>
<dbReference type="InterPro" id="IPR016169">
    <property type="entry name" value="FAD-bd_PCMH_sub2"/>
</dbReference>
<comment type="caution">
    <text evidence="5">The sequence shown here is derived from an EMBL/GenBank/DDBJ whole genome shotgun (WGS) entry which is preliminary data.</text>
</comment>
<dbReference type="InterPro" id="IPR016166">
    <property type="entry name" value="FAD-bd_PCMH"/>
</dbReference>
<name>A0A3N2RFL5_LYSEN</name>
<feature type="transmembrane region" description="Helical" evidence="3">
    <location>
        <begin position="229"/>
        <end position="248"/>
    </location>
</feature>
<keyword evidence="1" id="KW-0285">Flavoprotein</keyword>
<dbReference type="Gene3D" id="3.30.465.10">
    <property type="match status" value="1"/>
</dbReference>
<dbReference type="SUPFAM" id="SSF56176">
    <property type="entry name" value="FAD-binding/transporter-associated domain-like"/>
    <property type="match status" value="1"/>
</dbReference>
<organism evidence="5 6">
    <name type="scientific">Lysobacter enzymogenes</name>
    <dbReference type="NCBI Taxonomy" id="69"/>
    <lineage>
        <taxon>Bacteria</taxon>
        <taxon>Pseudomonadati</taxon>
        <taxon>Pseudomonadota</taxon>
        <taxon>Gammaproteobacteria</taxon>
        <taxon>Lysobacterales</taxon>
        <taxon>Lysobacteraceae</taxon>
        <taxon>Lysobacter</taxon>
    </lineage>
</organism>
<reference evidence="5 6" key="1">
    <citation type="submission" date="2018-10" db="EMBL/GenBank/DDBJ databases">
        <title>The genome of Lysobacter enzymogenes OH11.</title>
        <authorList>
            <person name="Liu F."/>
            <person name="Zhao Y."/>
            <person name="Qian G."/>
            <person name="Chen Y."/>
            <person name="Xu H."/>
        </authorList>
    </citation>
    <scope>NUCLEOTIDE SEQUENCE [LARGE SCALE GENOMIC DNA]</scope>
    <source>
        <strain evidence="5 6">OH11</strain>
    </source>
</reference>
<dbReference type="InterPro" id="IPR036318">
    <property type="entry name" value="FAD-bd_PCMH-like_sf"/>
</dbReference>
<dbReference type="Proteomes" id="UP000275910">
    <property type="component" value="Unassembled WGS sequence"/>
</dbReference>
<evidence type="ECO:0000313" key="6">
    <source>
        <dbReference type="Proteomes" id="UP000275910"/>
    </source>
</evidence>
<dbReference type="Pfam" id="PF01565">
    <property type="entry name" value="FAD_binding_4"/>
    <property type="match status" value="1"/>
</dbReference>
<dbReference type="EMBL" id="RCTY01000036">
    <property type="protein sequence ID" value="ROU06199.1"/>
    <property type="molecule type" value="Genomic_DNA"/>
</dbReference>
<evidence type="ECO:0000256" key="2">
    <source>
        <dbReference type="ARBA" id="ARBA00022827"/>
    </source>
</evidence>
<keyword evidence="3" id="KW-0472">Membrane</keyword>